<comment type="catalytic activity">
    <reaction evidence="1">
        <text>ATP + protein L-histidine = ADP + protein N-phospho-L-histidine.</text>
        <dbReference type="EC" id="2.7.13.3"/>
    </reaction>
</comment>
<dbReference type="Gene3D" id="3.40.50.2300">
    <property type="match status" value="1"/>
</dbReference>
<feature type="region of interest" description="Disordered" evidence="14">
    <location>
        <begin position="550"/>
        <end position="581"/>
    </location>
</feature>
<keyword evidence="5 13" id="KW-0597">Phosphoprotein</keyword>
<dbReference type="PROSITE" id="PS50110">
    <property type="entry name" value="RESPONSE_REGULATORY"/>
    <property type="match status" value="1"/>
</dbReference>
<dbReference type="CDD" id="cd16922">
    <property type="entry name" value="HATPase_EvgS-ArcB-TorS-like"/>
    <property type="match status" value="1"/>
</dbReference>
<dbReference type="Pfam" id="PF00072">
    <property type="entry name" value="Response_reg"/>
    <property type="match status" value="1"/>
</dbReference>
<dbReference type="PROSITE" id="PS50894">
    <property type="entry name" value="HPT"/>
    <property type="match status" value="1"/>
</dbReference>
<dbReference type="Pfam" id="PF01627">
    <property type="entry name" value="Hpt"/>
    <property type="match status" value="1"/>
</dbReference>
<feature type="domain" description="Response regulatory" evidence="16">
    <location>
        <begin position="688"/>
        <end position="807"/>
    </location>
</feature>
<dbReference type="InterPro" id="IPR001789">
    <property type="entry name" value="Sig_transdc_resp-reg_receiver"/>
</dbReference>
<gene>
    <name evidence="18" type="primary">rpfC_1</name>
    <name evidence="18" type="ORF">Thiowin_00368</name>
</gene>
<dbReference type="SMART" id="SM00388">
    <property type="entry name" value="HisKA"/>
    <property type="match status" value="1"/>
</dbReference>
<dbReference type="CDD" id="cd17546">
    <property type="entry name" value="REC_hyHK_CKI1_RcsC-like"/>
    <property type="match status" value="1"/>
</dbReference>
<dbReference type="PANTHER" id="PTHR45339:SF1">
    <property type="entry name" value="HYBRID SIGNAL TRANSDUCTION HISTIDINE KINASE J"/>
    <property type="match status" value="1"/>
</dbReference>
<dbReference type="PANTHER" id="PTHR45339">
    <property type="entry name" value="HYBRID SIGNAL TRANSDUCTION HISTIDINE KINASE J"/>
    <property type="match status" value="1"/>
</dbReference>
<reference evidence="18 19" key="1">
    <citation type="journal article" date="2023" name="Microorganisms">
        <title>Thiorhodovibrio frisius and Trv. litoralis spp. nov., Two Novel Members from a Clade of Fastidious Purple Sulfur Bacteria That Exhibit Unique Red-Shifted Light-Harvesting Capabilities.</title>
        <authorList>
            <person name="Methner A."/>
            <person name="Kuzyk S.B."/>
            <person name="Petersen J."/>
            <person name="Bauer S."/>
            <person name="Brinkmann H."/>
            <person name="Sichau K."/>
            <person name="Wanner G."/>
            <person name="Wolf J."/>
            <person name="Neumann-Schaal M."/>
            <person name="Henke P."/>
            <person name="Tank M."/>
            <person name="Sproer C."/>
            <person name="Bunk B."/>
            <person name="Overmann J."/>
        </authorList>
    </citation>
    <scope>NUCLEOTIDE SEQUENCE [LARGE SCALE GENOMIC DNA]</scope>
    <source>
        <strain evidence="18 19">DSM 6702</strain>
    </source>
</reference>
<keyword evidence="11" id="KW-0472">Membrane</keyword>
<dbReference type="Proteomes" id="UP001432180">
    <property type="component" value="Chromosome"/>
</dbReference>
<evidence type="ECO:0000256" key="14">
    <source>
        <dbReference type="SAM" id="MobiDB-lite"/>
    </source>
</evidence>
<evidence type="ECO:0000259" key="16">
    <source>
        <dbReference type="PROSITE" id="PS50110"/>
    </source>
</evidence>
<dbReference type="RefSeq" id="WP_328986041.1">
    <property type="nucleotide sequence ID" value="NZ_CP121472.1"/>
</dbReference>
<dbReference type="InterPro" id="IPR005467">
    <property type="entry name" value="His_kinase_dom"/>
</dbReference>
<proteinExistence type="predicted"/>
<feature type="domain" description="HPt" evidence="17">
    <location>
        <begin position="857"/>
        <end position="949"/>
    </location>
</feature>
<keyword evidence="9" id="KW-1133">Transmembrane helix</keyword>
<sequence length="949" mass="100990">MTHIGQGAISVGPSPVPAGGEALTVTSKPRLCICVCAYYWADVKAVLAAGLGEDVHLEARPASCLSRGGRCQLASRAGEPPDPAEPADLACSETLILGSHEPGVAKAPSIGGAGQCEPPLLQHCTDMLLGPEQRQREIAAGGWLLTAGWIRHWREHLATWGFDQPGARAFFQESARSLVWLETSEDATVAAELRRLSAYVGVPARRCFVGRDYLRLLLQQRIDAWRARVRQQQLEGELRAANRNVADHAMAFDLLMRLTDISDEATTISRIQELFSMLFGCHQPGYAEVRDGRVSRLHGIGGKGADRADLQALLEHPEQSGRPLSDASGFALRIGHGGDTLGLMLVRGIAFPQYQSRYYSLGLALTSLCGLALANARTYAALQQSTERATALAAEAEQANQAKSEFLANVTHEIRTPLNGVIGMTRLLLDSSLDAEQRARVETVRDCGDALLELVNDFLDFAKVEAGKLELESVPFRLPDLIKAALAILEPRARTQGLRLQAAIRDGVPAFVRGDPGRLRQILLNLLGNAIKFTEHGSVVLEVAVEMPASSREPVPSGTPATEPASAGASPGGGPGARVDQAPRPIKLRFAVEDTGIGIADDKRDQLFVKFTQVDASTARRFGGTGLGLAIVKQLTELMGGEVGVASRLGEGSTFWFTAALAAIPEHQWRQTQLVTSQAAELDGGNQPLLLAEDNVVNQQIAVAVLKRMGFRVDVVADGAAALAALQRQDFALVLMDVQMPEMDGFEATARIRRGEAGEHNRTRPIIAMTAHAMHGYRDRCLAAGMNGYLVKPLQPEDLAATLAPWVEIAGAEPAQAAVLPSINQVSGVQAELAPEPAGLAPAVLDWNSLLARLGGDAEDARMLLDLFMEDQPPKIAALVAALGRGDSSEARRLAHALRGAAANLGADALAAVADVIEHAAADAPPSASLAQSLETAFAALREVSVRVG</sequence>
<feature type="modified residue" description="Phosphohistidine" evidence="12">
    <location>
        <position position="896"/>
    </location>
</feature>
<dbReference type="InterPro" id="IPR004358">
    <property type="entry name" value="Sig_transdc_His_kin-like_C"/>
</dbReference>
<dbReference type="InterPro" id="IPR008207">
    <property type="entry name" value="Sig_transdc_His_kin_Hpt_dom"/>
</dbReference>
<evidence type="ECO:0000259" key="15">
    <source>
        <dbReference type="PROSITE" id="PS50109"/>
    </source>
</evidence>
<protein>
    <recommendedName>
        <fullName evidence="3">histidine kinase</fullName>
        <ecNumber evidence="3">2.7.13.3</ecNumber>
    </recommendedName>
</protein>
<keyword evidence="6" id="KW-0812">Transmembrane</keyword>
<dbReference type="InterPro" id="IPR003661">
    <property type="entry name" value="HisK_dim/P_dom"/>
</dbReference>
<dbReference type="Pfam" id="PF00512">
    <property type="entry name" value="HisKA"/>
    <property type="match status" value="1"/>
</dbReference>
<evidence type="ECO:0000256" key="9">
    <source>
        <dbReference type="ARBA" id="ARBA00022989"/>
    </source>
</evidence>
<feature type="domain" description="Histidine kinase" evidence="15">
    <location>
        <begin position="409"/>
        <end position="663"/>
    </location>
</feature>
<dbReference type="EMBL" id="CP121472">
    <property type="protein sequence ID" value="WPL15469.1"/>
    <property type="molecule type" value="Genomic_DNA"/>
</dbReference>
<feature type="compositionally biased region" description="Low complexity" evidence="14">
    <location>
        <begin position="558"/>
        <end position="569"/>
    </location>
</feature>
<keyword evidence="19" id="KW-1185">Reference proteome</keyword>
<dbReference type="PRINTS" id="PR00344">
    <property type="entry name" value="BCTRLSENSOR"/>
</dbReference>
<evidence type="ECO:0000256" key="2">
    <source>
        <dbReference type="ARBA" id="ARBA00004651"/>
    </source>
</evidence>
<dbReference type="SMART" id="SM00073">
    <property type="entry name" value="HPT"/>
    <property type="match status" value="1"/>
</dbReference>
<dbReference type="SUPFAM" id="SSF55874">
    <property type="entry name" value="ATPase domain of HSP90 chaperone/DNA topoisomerase II/histidine kinase"/>
    <property type="match status" value="1"/>
</dbReference>
<dbReference type="InterPro" id="IPR011006">
    <property type="entry name" value="CheY-like_superfamily"/>
</dbReference>
<evidence type="ECO:0000256" key="4">
    <source>
        <dbReference type="ARBA" id="ARBA00022475"/>
    </source>
</evidence>
<dbReference type="InterPro" id="IPR036641">
    <property type="entry name" value="HPT_dom_sf"/>
</dbReference>
<dbReference type="SMART" id="SM00448">
    <property type="entry name" value="REC"/>
    <property type="match status" value="1"/>
</dbReference>
<dbReference type="Gene3D" id="3.30.565.10">
    <property type="entry name" value="Histidine kinase-like ATPase, C-terminal domain"/>
    <property type="match status" value="1"/>
</dbReference>
<dbReference type="InterPro" id="IPR036890">
    <property type="entry name" value="HATPase_C_sf"/>
</dbReference>
<feature type="modified residue" description="4-aspartylphosphate" evidence="13">
    <location>
        <position position="737"/>
    </location>
</feature>
<evidence type="ECO:0000256" key="8">
    <source>
        <dbReference type="ARBA" id="ARBA00022840"/>
    </source>
</evidence>
<keyword evidence="10" id="KW-0902">Two-component regulatory system</keyword>
<dbReference type="SUPFAM" id="SSF47384">
    <property type="entry name" value="Homodimeric domain of signal transducing histidine kinase"/>
    <property type="match status" value="1"/>
</dbReference>
<evidence type="ECO:0000256" key="3">
    <source>
        <dbReference type="ARBA" id="ARBA00012438"/>
    </source>
</evidence>
<evidence type="ECO:0000313" key="18">
    <source>
        <dbReference type="EMBL" id="WPL15469.1"/>
    </source>
</evidence>
<name>A0ABZ0S4G6_9GAMM</name>
<evidence type="ECO:0000313" key="19">
    <source>
        <dbReference type="Proteomes" id="UP001432180"/>
    </source>
</evidence>
<keyword evidence="18" id="KW-0808">Transferase</keyword>
<evidence type="ECO:0000256" key="10">
    <source>
        <dbReference type="ARBA" id="ARBA00023012"/>
    </source>
</evidence>
<evidence type="ECO:0000256" key="5">
    <source>
        <dbReference type="ARBA" id="ARBA00022553"/>
    </source>
</evidence>
<accession>A0ABZ0S4G6</accession>
<dbReference type="SMART" id="SM00387">
    <property type="entry name" value="HATPase_c"/>
    <property type="match status" value="1"/>
</dbReference>
<evidence type="ECO:0000256" key="12">
    <source>
        <dbReference type="PROSITE-ProRule" id="PRU00110"/>
    </source>
</evidence>
<dbReference type="SUPFAM" id="SSF47226">
    <property type="entry name" value="Histidine-containing phosphotransfer domain, HPT domain"/>
    <property type="match status" value="1"/>
</dbReference>
<evidence type="ECO:0000256" key="6">
    <source>
        <dbReference type="ARBA" id="ARBA00022692"/>
    </source>
</evidence>
<keyword evidence="7" id="KW-0547">Nucleotide-binding</keyword>
<evidence type="ECO:0000256" key="7">
    <source>
        <dbReference type="ARBA" id="ARBA00022741"/>
    </source>
</evidence>
<dbReference type="Pfam" id="PF02518">
    <property type="entry name" value="HATPase_c"/>
    <property type="match status" value="1"/>
</dbReference>
<evidence type="ECO:0000256" key="1">
    <source>
        <dbReference type="ARBA" id="ARBA00000085"/>
    </source>
</evidence>
<dbReference type="InterPro" id="IPR036097">
    <property type="entry name" value="HisK_dim/P_sf"/>
</dbReference>
<evidence type="ECO:0000256" key="13">
    <source>
        <dbReference type="PROSITE-ProRule" id="PRU00169"/>
    </source>
</evidence>
<evidence type="ECO:0000256" key="11">
    <source>
        <dbReference type="ARBA" id="ARBA00023136"/>
    </source>
</evidence>
<dbReference type="CDD" id="cd00082">
    <property type="entry name" value="HisKA"/>
    <property type="match status" value="1"/>
</dbReference>
<dbReference type="GO" id="GO:0004673">
    <property type="term" value="F:protein histidine kinase activity"/>
    <property type="evidence" value="ECO:0007669"/>
    <property type="project" value="UniProtKB-EC"/>
</dbReference>
<dbReference type="PROSITE" id="PS50109">
    <property type="entry name" value="HIS_KIN"/>
    <property type="match status" value="1"/>
</dbReference>
<dbReference type="Gene3D" id="1.20.120.160">
    <property type="entry name" value="HPT domain"/>
    <property type="match status" value="1"/>
</dbReference>
<comment type="subcellular location">
    <subcellularLocation>
        <location evidence="2">Cell membrane</location>
        <topology evidence="2">Multi-pass membrane protein</topology>
    </subcellularLocation>
</comment>
<keyword evidence="8" id="KW-0067">ATP-binding</keyword>
<dbReference type="EC" id="2.7.13.3" evidence="3"/>
<evidence type="ECO:0000259" key="17">
    <source>
        <dbReference type="PROSITE" id="PS50894"/>
    </source>
</evidence>
<dbReference type="Gene3D" id="1.10.287.130">
    <property type="match status" value="1"/>
</dbReference>
<dbReference type="SUPFAM" id="SSF52172">
    <property type="entry name" value="CheY-like"/>
    <property type="match status" value="1"/>
</dbReference>
<dbReference type="InterPro" id="IPR003594">
    <property type="entry name" value="HATPase_dom"/>
</dbReference>
<organism evidence="18 19">
    <name type="scientific">Thiorhodovibrio winogradskyi</name>
    <dbReference type="NCBI Taxonomy" id="77007"/>
    <lineage>
        <taxon>Bacteria</taxon>
        <taxon>Pseudomonadati</taxon>
        <taxon>Pseudomonadota</taxon>
        <taxon>Gammaproteobacteria</taxon>
        <taxon>Chromatiales</taxon>
        <taxon>Chromatiaceae</taxon>
        <taxon>Thiorhodovibrio</taxon>
    </lineage>
</organism>
<keyword evidence="4" id="KW-1003">Cell membrane</keyword>